<feature type="compositionally biased region" description="Basic and acidic residues" evidence="1">
    <location>
        <begin position="76"/>
        <end position="91"/>
    </location>
</feature>
<dbReference type="Gramene" id="RZC55172">
    <property type="protein sequence ID" value="RZC55172"/>
    <property type="gene ID" value="C5167_014028"/>
</dbReference>
<evidence type="ECO:0000313" key="3">
    <source>
        <dbReference type="Proteomes" id="UP000316621"/>
    </source>
</evidence>
<name>A0A4Y7J547_PAPSO</name>
<dbReference type="PANTHER" id="PTHR47512:SF3">
    <property type="entry name" value="CHALCONE-FLAVONONE ISOMERASE FAMILY PROTEIN"/>
    <property type="match status" value="1"/>
</dbReference>
<accession>A0A4Y7J547</accession>
<protein>
    <submittedName>
        <fullName evidence="2">Uncharacterized protein</fullName>
    </submittedName>
</protein>
<feature type="compositionally biased region" description="Polar residues" evidence="1">
    <location>
        <begin position="1"/>
        <end position="16"/>
    </location>
</feature>
<organism evidence="2 3">
    <name type="scientific">Papaver somniferum</name>
    <name type="common">Opium poppy</name>
    <dbReference type="NCBI Taxonomy" id="3469"/>
    <lineage>
        <taxon>Eukaryota</taxon>
        <taxon>Viridiplantae</taxon>
        <taxon>Streptophyta</taxon>
        <taxon>Embryophyta</taxon>
        <taxon>Tracheophyta</taxon>
        <taxon>Spermatophyta</taxon>
        <taxon>Magnoliopsida</taxon>
        <taxon>Ranunculales</taxon>
        <taxon>Papaveraceae</taxon>
        <taxon>Papaveroideae</taxon>
        <taxon>Papaver</taxon>
    </lineage>
</organism>
<dbReference type="AlphaFoldDB" id="A0A4Y7J547"/>
<reference evidence="2 3" key="1">
    <citation type="journal article" date="2018" name="Science">
        <title>The opium poppy genome and morphinan production.</title>
        <authorList>
            <person name="Guo L."/>
            <person name="Winzer T."/>
            <person name="Yang X."/>
            <person name="Li Y."/>
            <person name="Ning Z."/>
            <person name="He Z."/>
            <person name="Teodor R."/>
            <person name="Lu Y."/>
            <person name="Bowser T.A."/>
            <person name="Graham I.A."/>
            <person name="Ye K."/>
        </authorList>
    </citation>
    <scope>NUCLEOTIDE SEQUENCE [LARGE SCALE GENOMIC DNA]</scope>
    <source>
        <strain evidence="3">cv. HN1</strain>
        <tissue evidence="2">Leaves</tissue>
    </source>
</reference>
<feature type="region of interest" description="Disordered" evidence="1">
    <location>
        <begin position="1"/>
        <end position="34"/>
    </location>
</feature>
<dbReference type="PANTHER" id="PTHR47512">
    <property type="entry name" value="EXPRESSED PROTEIN"/>
    <property type="match status" value="1"/>
</dbReference>
<evidence type="ECO:0000313" key="2">
    <source>
        <dbReference type="EMBL" id="RZC55172.1"/>
    </source>
</evidence>
<dbReference type="STRING" id="3469.A0A4Y7J547"/>
<feature type="region of interest" description="Disordered" evidence="1">
    <location>
        <begin position="60"/>
        <end position="91"/>
    </location>
</feature>
<dbReference type="EMBL" id="CM010717">
    <property type="protein sequence ID" value="RZC55172.1"/>
    <property type="molecule type" value="Genomic_DNA"/>
</dbReference>
<dbReference type="Proteomes" id="UP000316621">
    <property type="component" value="Chromosome 3"/>
</dbReference>
<feature type="compositionally biased region" description="Polar residues" evidence="1">
    <location>
        <begin position="60"/>
        <end position="72"/>
    </location>
</feature>
<keyword evidence="3" id="KW-1185">Reference proteome</keyword>
<gene>
    <name evidence="2" type="ORF">C5167_014028</name>
</gene>
<proteinExistence type="predicted"/>
<dbReference type="OMA" id="ITMISSN"/>
<dbReference type="OrthoDB" id="1901259at2759"/>
<evidence type="ECO:0000256" key="1">
    <source>
        <dbReference type="SAM" id="MobiDB-lite"/>
    </source>
</evidence>
<sequence length="244" mass="27386">METATPTRRVTRSQTRAAMKRTSPITMISSNKNAKTELKQLNENRDRSALTSIKNDSQIKSATNSGNQFSMHNSKKKEQLTESKGTNEKRDRSALINITNGSPIAGIAMVNLKSPSSLCSKKKKITLSTPCSGETLLRGQVKTLLMNKSNMFQLEEDGKKHEFPEFCFDVHPLLKTTSLPTQVTEHYKITQSKVLKMDDASKKRLRTRSLLFDFYTEKSSEEEGKKGGALVEEMCKGVSQMRCK</sequence>
<feature type="compositionally biased region" description="Polar residues" evidence="1">
    <location>
        <begin position="23"/>
        <end position="33"/>
    </location>
</feature>